<proteinExistence type="predicted"/>
<gene>
    <name evidence="1" type="ORF">LCGC14_3121070</name>
</gene>
<comment type="caution">
    <text evidence="1">The sequence shown here is derived from an EMBL/GenBank/DDBJ whole genome shotgun (WGS) entry which is preliminary data.</text>
</comment>
<name>A0A0F8Y9P7_9ZZZZ</name>
<dbReference type="AlphaFoldDB" id="A0A0F8Y9P7"/>
<evidence type="ECO:0000313" key="1">
    <source>
        <dbReference type="EMBL" id="KKK50834.1"/>
    </source>
</evidence>
<reference evidence="1" key="1">
    <citation type="journal article" date="2015" name="Nature">
        <title>Complex archaea that bridge the gap between prokaryotes and eukaryotes.</title>
        <authorList>
            <person name="Spang A."/>
            <person name="Saw J.H."/>
            <person name="Jorgensen S.L."/>
            <person name="Zaremba-Niedzwiedzka K."/>
            <person name="Martijn J."/>
            <person name="Lind A.E."/>
            <person name="van Eijk R."/>
            <person name="Schleper C."/>
            <person name="Guy L."/>
            <person name="Ettema T.J."/>
        </authorList>
    </citation>
    <scope>NUCLEOTIDE SEQUENCE</scope>
</reference>
<evidence type="ECO:0008006" key="2">
    <source>
        <dbReference type="Google" id="ProtNLM"/>
    </source>
</evidence>
<accession>A0A0F8Y9P7</accession>
<dbReference type="EMBL" id="LAZR01067821">
    <property type="protein sequence ID" value="KKK50834.1"/>
    <property type="molecule type" value="Genomic_DNA"/>
</dbReference>
<organism evidence="1">
    <name type="scientific">marine sediment metagenome</name>
    <dbReference type="NCBI Taxonomy" id="412755"/>
    <lineage>
        <taxon>unclassified sequences</taxon>
        <taxon>metagenomes</taxon>
        <taxon>ecological metagenomes</taxon>
    </lineage>
</organism>
<sequence>MKVVILTCNNYDWLVPIFLHFYKKYWPDKPYETEIITESNHLDGYVFYTKGVSWSSGILNYLKQSNDNKFLLLMEDYLIKGPVNTGRVQLAERLCEGNVGCVRLNAPDKYYNRYTVESGVKFYKEYPLDKPYSMSMQTAIWQKKYL</sequence>
<feature type="non-terminal residue" evidence="1">
    <location>
        <position position="146"/>
    </location>
</feature>
<protein>
    <recommendedName>
        <fullName evidence="2">Glycosyltransferase 2-like domain-containing protein</fullName>
    </recommendedName>
</protein>